<reference evidence="1 2" key="1">
    <citation type="submission" date="2020-08" db="EMBL/GenBank/DDBJ databases">
        <title>Sequencing the genomes of 1000 actinobacteria strains.</title>
        <authorList>
            <person name="Klenk H.-P."/>
        </authorList>
    </citation>
    <scope>NUCLEOTIDE SEQUENCE [LARGE SCALE GENOMIC DNA]</scope>
    <source>
        <strain evidence="1 2">DSM 41530</strain>
    </source>
</reference>
<evidence type="ECO:0000313" key="2">
    <source>
        <dbReference type="Proteomes" id="UP000530530"/>
    </source>
</evidence>
<dbReference type="EMBL" id="JACHNG010000001">
    <property type="protein sequence ID" value="MBB4786874.1"/>
    <property type="molecule type" value="Genomic_DNA"/>
</dbReference>
<comment type="caution">
    <text evidence="1">The sequence shown here is derived from an EMBL/GenBank/DDBJ whole genome shotgun (WGS) entry which is preliminary data.</text>
</comment>
<accession>A0ABR6LZR8</accession>
<gene>
    <name evidence="1" type="ORF">BJY27_007835</name>
</gene>
<name>A0ABR6LZR8_9ACTN</name>
<keyword evidence="2" id="KW-1185">Reference proteome</keyword>
<dbReference type="Proteomes" id="UP000530530">
    <property type="component" value="Unassembled WGS sequence"/>
</dbReference>
<evidence type="ECO:0000313" key="1">
    <source>
        <dbReference type="EMBL" id="MBB4786874.1"/>
    </source>
</evidence>
<organism evidence="1 2">
    <name type="scientific">Streptomyces rapamycinicus</name>
    <dbReference type="NCBI Taxonomy" id="1226757"/>
    <lineage>
        <taxon>Bacteria</taxon>
        <taxon>Bacillati</taxon>
        <taxon>Actinomycetota</taxon>
        <taxon>Actinomycetes</taxon>
        <taxon>Kitasatosporales</taxon>
        <taxon>Streptomycetaceae</taxon>
        <taxon>Streptomyces</taxon>
        <taxon>Streptomyces violaceusniger group</taxon>
    </lineage>
</organism>
<proteinExistence type="predicted"/>
<sequence length="123" mass="12936">MGLPGAGVADQTERLSRFDPGRVGQGADKFRRDIRILLEVEILQALGPGEAGVPDQPLLAPFLAFGALGLQQVGKEVLVAGPLAHRRAGHLLDPTADRRQVQGPACLVDGRVHGLLRTHVAAG</sequence>
<protein>
    <submittedName>
        <fullName evidence="1">Uncharacterized protein</fullName>
    </submittedName>
</protein>